<dbReference type="AlphaFoldDB" id="A0A9P1IP90"/>
<keyword evidence="4" id="KW-1185">Reference proteome</keyword>
<dbReference type="InterPro" id="IPR016638">
    <property type="entry name" value="UPF0376"/>
</dbReference>
<dbReference type="PANTHER" id="PTHR21453:SF28">
    <property type="entry name" value="DUF19 DOMAIN-CONTAINING PROTEIN-RELATED"/>
    <property type="match status" value="1"/>
</dbReference>
<dbReference type="Pfam" id="PF01579">
    <property type="entry name" value="DUF19"/>
    <property type="match status" value="1"/>
</dbReference>
<protein>
    <recommendedName>
        <fullName evidence="2">T20D4.11-like domain-containing protein</fullName>
    </recommendedName>
</protein>
<evidence type="ECO:0000313" key="4">
    <source>
        <dbReference type="Proteomes" id="UP001152747"/>
    </source>
</evidence>
<dbReference type="EMBL" id="CANHGI010000004">
    <property type="protein sequence ID" value="CAI5446862.1"/>
    <property type="molecule type" value="Genomic_DNA"/>
</dbReference>
<dbReference type="PIRSF" id="PIRSF015697">
    <property type="entry name" value="UCP015697"/>
    <property type="match status" value="1"/>
</dbReference>
<comment type="caution">
    <text evidence="3">The sequence shown here is derived from an EMBL/GenBank/DDBJ whole genome shotgun (WGS) entry which is preliminary data.</text>
</comment>
<feature type="domain" description="T20D4.11-like" evidence="2">
    <location>
        <begin position="21"/>
        <end position="167"/>
    </location>
</feature>
<proteinExistence type="predicted"/>
<evidence type="ECO:0000256" key="1">
    <source>
        <dbReference type="SAM" id="SignalP"/>
    </source>
</evidence>
<evidence type="ECO:0000313" key="3">
    <source>
        <dbReference type="EMBL" id="CAI5446862.1"/>
    </source>
</evidence>
<reference evidence="3" key="1">
    <citation type="submission" date="2022-11" db="EMBL/GenBank/DDBJ databases">
        <authorList>
            <person name="Kikuchi T."/>
        </authorList>
    </citation>
    <scope>NUCLEOTIDE SEQUENCE</scope>
    <source>
        <strain evidence="3">PS1010</strain>
    </source>
</reference>
<gene>
    <name evidence="3" type="ORF">CAMP_LOCUS9499</name>
</gene>
<keyword evidence="1" id="KW-0732">Signal</keyword>
<organism evidence="3 4">
    <name type="scientific">Caenorhabditis angaria</name>
    <dbReference type="NCBI Taxonomy" id="860376"/>
    <lineage>
        <taxon>Eukaryota</taxon>
        <taxon>Metazoa</taxon>
        <taxon>Ecdysozoa</taxon>
        <taxon>Nematoda</taxon>
        <taxon>Chromadorea</taxon>
        <taxon>Rhabditida</taxon>
        <taxon>Rhabditina</taxon>
        <taxon>Rhabditomorpha</taxon>
        <taxon>Rhabditoidea</taxon>
        <taxon>Rhabditidae</taxon>
        <taxon>Peloderinae</taxon>
        <taxon>Caenorhabditis</taxon>
    </lineage>
</organism>
<feature type="chain" id="PRO_5040310911" description="T20D4.11-like domain-containing protein" evidence="1">
    <location>
        <begin position="18"/>
        <end position="184"/>
    </location>
</feature>
<evidence type="ECO:0000259" key="2">
    <source>
        <dbReference type="Pfam" id="PF01579"/>
    </source>
</evidence>
<feature type="signal peptide" evidence="1">
    <location>
        <begin position="1"/>
        <end position="17"/>
    </location>
</feature>
<dbReference type="PANTHER" id="PTHR21453">
    <property type="entry name" value="DUF19 DOMAIN-CONTAINING PROTEIN-RELATED-RELATED"/>
    <property type="match status" value="1"/>
</dbReference>
<sequence>MVLTVLFFITFLGAAQTAPTTNMTGCTSADTQEFLEINAQLFFLNADDEIYHNILRICSNFTAFFDKTNCSYLKTTMRDAIENYCNYIEFESTDFQPCFLKLVSDSSPCFEKVLQRAPPLLERASNNTLDNDSYCKNYFGADNCMKKTVISTCGYEKWTEYKKARIYREKTCDFTEGVNHYAFN</sequence>
<name>A0A9P1IP90_9PELO</name>
<accession>A0A9P1IP90</accession>
<dbReference type="Proteomes" id="UP001152747">
    <property type="component" value="Unassembled WGS sequence"/>
</dbReference>
<dbReference type="InterPro" id="IPR002542">
    <property type="entry name" value="T20D4.11-like_dom"/>
</dbReference>